<evidence type="ECO:0000256" key="7">
    <source>
        <dbReference type="ARBA" id="ARBA00023180"/>
    </source>
</evidence>
<dbReference type="GO" id="GO:0005615">
    <property type="term" value="C:extracellular space"/>
    <property type="evidence" value="ECO:0007669"/>
    <property type="project" value="UniProtKB-KW"/>
</dbReference>
<protein>
    <recommendedName>
        <fullName evidence="8">Cardiotrophin-2</fullName>
    </recommendedName>
    <alternativeName>
        <fullName evidence="9">Neuropoietin</fullName>
    </alternativeName>
</protein>
<dbReference type="InterPro" id="IPR009079">
    <property type="entry name" value="4_helix_cytokine-like_core"/>
</dbReference>
<dbReference type="Proteomes" id="UP000001646">
    <property type="component" value="Unplaced"/>
</dbReference>
<evidence type="ECO:0000256" key="4">
    <source>
        <dbReference type="ARBA" id="ARBA00022514"/>
    </source>
</evidence>
<dbReference type="InParanoid" id="A0A803TFP6"/>
<name>A0A803TFP6_ANOCA</name>
<evidence type="ECO:0000313" key="12">
    <source>
        <dbReference type="Proteomes" id="UP000001646"/>
    </source>
</evidence>
<dbReference type="FunFam" id="1.20.1250.10:FF:000023">
    <property type="entry name" value="Cardiotrophin-2"/>
    <property type="match status" value="1"/>
</dbReference>
<dbReference type="GO" id="GO:0005576">
    <property type="term" value="C:extracellular region"/>
    <property type="evidence" value="ECO:0000318"/>
    <property type="project" value="GO_Central"/>
</dbReference>
<dbReference type="InterPro" id="IPR010681">
    <property type="entry name" value="PRF/CT"/>
</dbReference>
<dbReference type="GO" id="GO:0005125">
    <property type="term" value="F:cytokine activity"/>
    <property type="evidence" value="ECO:0000318"/>
    <property type="project" value="GO_Central"/>
</dbReference>
<evidence type="ECO:0000256" key="3">
    <source>
        <dbReference type="ARBA" id="ARBA00022473"/>
    </source>
</evidence>
<reference evidence="11" key="2">
    <citation type="submission" date="2025-08" db="UniProtKB">
        <authorList>
            <consortium name="Ensembl"/>
        </authorList>
    </citation>
    <scope>IDENTIFICATION</scope>
</reference>
<dbReference type="GeneTree" id="ENSGT00510000048856"/>
<dbReference type="GO" id="GO:0007259">
    <property type="term" value="P:cell surface receptor signaling pathway via JAK-STAT"/>
    <property type="evidence" value="ECO:0000318"/>
    <property type="project" value="GO_Central"/>
</dbReference>
<dbReference type="Gene3D" id="1.20.1250.10">
    <property type="match status" value="1"/>
</dbReference>
<dbReference type="Pfam" id="PF06875">
    <property type="entry name" value="PRF"/>
    <property type="match status" value="1"/>
</dbReference>
<organism evidence="11 12">
    <name type="scientific">Anolis carolinensis</name>
    <name type="common">Green anole</name>
    <name type="synonym">American chameleon</name>
    <dbReference type="NCBI Taxonomy" id="28377"/>
    <lineage>
        <taxon>Eukaryota</taxon>
        <taxon>Metazoa</taxon>
        <taxon>Chordata</taxon>
        <taxon>Craniata</taxon>
        <taxon>Vertebrata</taxon>
        <taxon>Euteleostomi</taxon>
        <taxon>Lepidosauria</taxon>
        <taxon>Squamata</taxon>
        <taxon>Bifurcata</taxon>
        <taxon>Unidentata</taxon>
        <taxon>Episquamata</taxon>
        <taxon>Toxicofera</taxon>
        <taxon>Iguania</taxon>
        <taxon>Dactyloidae</taxon>
        <taxon>Anolis</taxon>
    </lineage>
</organism>
<dbReference type="Ensembl" id="ENSACAT00000055812.1">
    <property type="protein sequence ID" value="ENSACAP00000034036.1"/>
    <property type="gene ID" value="ENSACAG00000042264.1"/>
</dbReference>
<dbReference type="PANTHER" id="PTHR21353">
    <property type="match status" value="1"/>
</dbReference>
<reference evidence="11" key="1">
    <citation type="submission" date="2009-12" db="EMBL/GenBank/DDBJ databases">
        <title>The Genome Sequence of Anolis carolinensis (Green Anole Lizard).</title>
        <authorList>
            <consortium name="The Genome Sequencing Platform"/>
            <person name="Di Palma F."/>
            <person name="Alfoldi J."/>
            <person name="Heiman D."/>
            <person name="Young S."/>
            <person name="Grabherr M."/>
            <person name="Johnson J."/>
            <person name="Lander E.S."/>
            <person name="Lindblad-Toh K."/>
        </authorList>
    </citation>
    <scope>NUCLEOTIDE SEQUENCE [LARGE SCALE GENOMIC DNA]</scope>
    <source>
        <strain evidence="11">JBL SC #1</strain>
    </source>
</reference>
<dbReference type="AlphaFoldDB" id="A0A803TFP6"/>
<accession>A0A803TFP6</accession>
<comment type="similarity">
    <text evidence="2">Belongs to the IL-6 superfamily.</text>
</comment>
<evidence type="ECO:0000256" key="8">
    <source>
        <dbReference type="ARBA" id="ARBA00073296"/>
    </source>
</evidence>
<keyword evidence="5" id="KW-0964">Secreted</keyword>
<keyword evidence="12" id="KW-1185">Reference proteome</keyword>
<evidence type="ECO:0000256" key="1">
    <source>
        <dbReference type="ARBA" id="ARBA00004613"/>
    </source>
</evidence>
<keyword evidence="4" id="KW-0202">Cytokine</keyword>
<keyword evidence="6" id="KW-0732">Signal</keyword>
<evidence type="ECO:0000256" key="10">
    <source>
        <dbReference type="SAM" id="MobiDB-lite"/>
    </source>
</evidence>
<feature type="region of interest" description="Disordered" evidence="10">
    <location>
        <begin position="1"/>
        <end position="22"/>
    </location>
</feature>
<sequence>METVGRYVDTSQRGTHERPSPQLGVNTQDSLFCFFSVSRLFVISAVFVHVASSEPEPSVNSIISRTYQLLQSMKENTTILLNTYRSHQGSPFTDPDFKGFNYSMHYKKVPLPSSNFPEWSNLSDIKRLEKNYQAYHNYLGLMKLVWEDQSELNPDKGELLKMLKLTQKRIQGLLSNLTAIISALGGPSAPVKDPPVPDLVGNDNFEKKELGYVVCFWYRVWVERTLRDFNFLRRKYPS</sequence>
<dbReference type="SUPFAM" id="SSF47266">
    <property type="entry name" value="4-helical cytokines"/>
    <property type="match status" value="1"/>
</dbReference>
<evidence type="ECO:0000256" key="5">
    <source>
        <dbReference type="ARBA" id="ARBA00022525"/>
    </source>
</evidence>
<comment type="subcellular location">
    <subcellularLocation>
        <location evidence="1">Secreted</location>
    </subcellularLocation>
</comment>
<dbReference type="GO" id="GO:0007399">
    <property type="term" value="P:nervous system development"/>
    <property type="evidence" value="ECO:0000318"/>
    <property type="project" value="GO_Central"/>
</dbReference>
<keyword evidence="7" id="KW-0325">Glycoprotein</keyword>
<evidence type="ECO:0000256" key="6">
    <source>
        <dbReference type="ARBA" id="ARBA00022729"/>
    </source>
</evidence>
<keyword evidence="3" id="KW-0217">Developmental protein</keyword>
<proteinExistence type="inferred from homology"/>
<dbReference type="PANTHER" id="PTHR21353:SF8">
    <property type="entry name" value="CARDIOTROPHIN-2"/>
    <property type="match status" value="1"/>
</dbReference>
<reference evidence="11" key="3">
    <citation type="submission" date="2025-09" db="UniProtKB">
        <authorList>
            <consortium name="Ensembl"/>
        </authorList>
    </citation>
    <scope>IDENTIFICATION</scope>
</reference>
<evidence type="ECO:0000256" key="2">
    <source>
        <dbReference type="ARBA" id="ARBA00007432"/>
    </source>
</evidence>
<evidence type="ECO:0000256" key="9">
    <source>
        <dbReference type="ARBA" id="ARBA00076673"/>
    </source>
</evidence>
<evidence type="ECO:0000313" key="11">
    <source>
        <dbReference type="Ensembl" id="ENSACAP00000034036.1"/>
    </source>
</evidence>